<keyword evidence="4" id="KW-1185">Reference proteome</keyword>
<gene>
    <name evidence="3" type="ORF">OCU04_002580</name>
</gene>
<dbReference type="Proteomes" id="UP001152300">
    <property type="component" value="Unassembled WGS sequence"/>
</dbReference>
<protein>
    <recommendedName>
        <fullName evidence="5">Secreted protein</fullName>
    </recommendedName>
</protein>
<feature type="region of interest" description="Disordered" evidence="1">
    <location>
        <begin position="66"/>
        <end position="87"/>
    </location>
</feature>
<feature type="compositionally biased region" description="Basic and acidic residues" evidence="1">
    <location>
        <begin position="73"/>
        <end position="87"/>
    </location>
</feature>
<evidence type="ECO:0000256" key="2">
    <source>
        <dbReference type="SAM" id="SignalP"/>
    </source>
</evidence>
<feature type="chain" id="PRO_5040842203" description="Secreted protein" evidence="2">
    <location>
        <begin position="17"/>
        <end position="100"/>
    </location>
</feature>
<evidence type="ECO:0008006" key="5">
    <source>
        <dbReference type="Google" id="ProtNLM"/>
    </source>
</evidence>
<evidence type="ECO:0000256" key="1">
    <source>
        <dbReference type="SAM" id="MobiDB-lite"/>
    </source>
</evidence>
<evidence type="ECO:0000313" key="4">
    <source>
        <dbReference type="Proteomes" id="UP001152300"/>
    </source>
</evidence>
<sequence length="100" mass="11169">MFLFLWGVLLHCFSSAFLGTGTLRRYPAETFGFNFTTLSHTHTHTTSSKFLPPGLSFFALSKSSRGSYMVGGGKEENKDKGRSDELRSRQSFSQYIVCGI</sequence>
<feature type="signal peptide" evidence="2">
    <location>
        <begin position="1"/>
        <end position="16"/>
    </location>
</feature>
<proteinExistence type="predicted"/>
<organism evidence="3 4">
    <name type="scientific">Sclerotinia nivalis</name>
    <dbReference type="NCBI Taxonomy" id="352851"/>
    <lineage>
        <taxon>Eukaryota</taxon>
        <taxon>Fungi</taxon>
        <taxon>Dikarya</taxon>
        <taxon>Ascomycota</taxon>
        <taxon>Pezizomycotina</taxon>
        <taxon>Leotiomycetes</taxon>
        <taxon>Helotiales</taxon>
        <taxon>Sclerotiniaceae</taxon>
        <taxon>Sclerotinia</taxon>
    </lineage>
</organism>
<keyword evidence="2" id="KW-0732">Signal</keyword>
<comment type="caution">
    <text evidence="3">The sequence shown here is derived from an EMBL/GenBank/DDBJ whole genome shotgun (WGS) entry which is preliminary data.</text>
</comment>
<accession>A0A9X0DQC1</accession>
<reference evidence="3" key="1">
    <citation type="submission" date="2022-11" db="EMBL/GenBank/DDBJ databases">
        <title>Genome Resource of Sclerotinia nivalis Strain SnTB1, a Plant Pathogen Isolated from American Ginseng.</title>
        <authorList>
            <person name="Fan S."/>
        </authorList>
    </citation>
    <scope>NUCLEOTIDE SEQUENCE</scope>
    <source>
        <strain evidence="3">SnTB1</strain>
    </source>
</reference>
<name>A0A9X0DQC1_9HELO</name>
<dbReference type="EMBL" id="JAPEIS010000002">
    <property type="protein sequence ID" value="KAJ8068898.1"/>
    <property type="molecule type" value="Genomic_DNA"/>
</dbReference>
<evidence type="ECO:0000313" key="3">
    <source>
        <dbReference type="EMBL" id="KAJ8068898.1"/>
    </source>
</evidence>
<dbReference type="AlphaFoldDB" id="A0A9X0DQC1"/>